<keyword evidence="5 11" id="KW-0812">Transmembrane</keyword>
<dbReference type="HAMAP" id="MF_01093">
    <property type="entry name" value="MtrA"/>
    <property type="match status" value="1"/>
</dbReference>
<comment type="catalytic activity">
    <reaction evidence="11">
        <text>5-methyl-5,6,7,8-tetrahydromethanopterin + coenzyme M + 2 Na(+)(in) = 5,6,7,8-tetrahydromethanopterin + methyl-coenzyme M + 2 Na(+)(out)</text>
        <dbReference type="Rhea" id="RHEA:53492"/>
        <dbReference type="ChEBI" id="CHEBI:29101"/>
        <dbReference type="ChEBI" id="CHEBI:58103"/>
        <dbReference type="ChEBI" id="CHEBI:58116"/>
        <dbReference type="ChEBI" id="CHEBI:58286"/>
        <dbReference type="ChEBI" id="CHEBI:58319"/>
        <dbReference type="EC" id="7.2.1.4"/>
    </reaction>
</comment>
<keyword evidence="10 11" id="KW-0170">Cobalt</keyword>
<evidence type="ECO:0000256" key="11">
    <source>
        <dbReference type="HAMAP-Rule" id="MF_01093"/>
    </source>
</evidence>
<feature type="transmembrane region" description="Helical" evidence="11">
    <location>
        <begin position="221"/>
        <end position="239"/>
    </location>
</feature>
<keyword evidence="4 11" id="KW-0808">Transferase</keyword>
<comment type="pathway">
    <text evidence="11">One-carbon metabolism; methanogenesis from CO(2); methyl-coenzyme M from 5,10-methylene-5,6,7,8-tetrahydromethanopterin: step 2/2.</text>
</comment>
<evidence type="ECO:0000256" key="5">
    <source>
        <dbReference type="ARBA" id="ARBA00022692"/>
    </source>
</evidence>
<gene>
    <name evidence="11" type="primary">mtrA</name>
    <name evidence="13" type="ORF">MSMAS_3125</name>
</gene>
<comment type="cofactor">
    <cofactor evidence="11">
        <name>5-hydroxybenzimidazolylcob(I)amide</name>
        <dbReference type="ChEBI" id="CHEBI:60494"/>
    </cofactor>
    <text evidence="11">Binds 1 5-hydroxybenzimidazolylcobamide group.</text>
</comment>
<dbReference type="GO" id="GO:0006730">
    <property type="term" value="P:one-carbon metabolic process"/>
    <property type="evidence" value="ECO:0007669"/>
    <property type="project" value="UniProtKB-UniRule"/>
</dbReference>
<comment type="subunit">
    <text evidence="11">The complex is composed of 8 subunits; MtrA, MtrB, MtrC, MtrD, MtrE, MtrF, MtrG and MtrH.</text>
</comment>
<organism evidence="13 14">
    <name type="scientific">Methanosarcina mazei S-6</name>
    <dbReference type="NCBI Taxonomy" id="213585"/>
    <lineage>
        <taxon>Archaea</taxon>
        <taxon>Methanobacteriati</taxon>
        <taxon>Methanobacteriota</taxon>
        <taxon>Stenosarchaea group</taxon>
        <taxon>Methanomicrobia</taxon>
        <taxon>Methanosarcinales</taxon>
        <taxon>Methanosarcinaceae</taxon>
        <taxon>Methanosarcina</taxon>
    </lineage>
</organism>
<dbReference type="GeneID" id="24852849"/>
<keyword evidence="8 11" id="KW-0484">Methanogenesis</keyword>
<dbReference type="KEGG" id="mmj:MSMAS_3125"/>
<dbReference type="Pfam" id="PF04208">
    <property type="entry name" value="MtrA"/>
    <property type="match status" value="1"/>
</dbReference>
<dbReference type="GeneID" id="82160593"/>
<dbReference type="GO" id="GO:0005886">
    <property type="term" value="C:plasma membrane"/>
    <property type="evidence" value="ECO:0007669"/>
    <property type="project" value="UniProtKB-SubCell"/>
</dbReference>
<dbReference type="UniPathway" id="UPA00640">
    <property type="reaction ID" value="UER00698"/>
</dbReference>
<keyword evidence="1 11" id="KW-1003">Cell membrane</keyword>
<dbReference type="PIRSF" id="PIRSF500207">
    <property type="entry name" value="MtrA"/>
    <property type="match status" value="1"/>
</dbReference>
<accession>A0A0E3LV33</accession>
<evidence type="ECO:0000256" key="12">
    <source>
        <dbReference type="NCBIfam" id="TIGR01111"/>
    </source>
</evidence>
<evidence type="ECO:0000256" key="8">
    <source>
        <dbReference type="ARBA" id="ARBA00022994"/>
    </source>
</evidence>
<sequence>MADKREPAPGWPILKGEYEVGDVKNSVLVITCGSHLPGKPILDAGAACTGSCKTENLGIEKVVAHIISNPNIRYLLVTGSEVKGHITGQSMMSLHANGVKENRIAGALGAIPYVENLNAAAVARFQEQVQVVNLLDTEDMGAITSKVRELASKDPGAFDADPLVVEISEEGEEEEEGGVVRPVSGEIAVLRSRLKAIEARMMDIGNLNKFHSGVHAGKVEGAMIGLTITISLLGLLLLGR</sequence>
<dbReference type="PATRIC" id="fig|213585.10.peg.3912"/>
<comment type="similarity">
    <text evidence="11">Belongs to the MtrA family.</text>
</comment>
<comment type="function">
    <text evidence="11">Part of a complex that catalyzes the formation of methyl-coenzyme M and tetrahydromethanopterin from coenzyme M and methyl-tetrahydromethanopterin. This is an energy-conserving, sodium-ion translocating step.</text>
</comment>
<dbReference type="EMBL" id="CP009512">
    <property type="protein sequence ID" value="AKB66321.1"/>
    <property type="molecule type" value="Genomic_DNA"/>
</dbReference>
<dbReference type="GO" id="GO:0030269">
    <property type="term" value="F:tetrahydromethanopterin S-methyltransferase activity"/>
    <property type="evidence" value="ECO:0007669"/>
    <property type="project" value="UniProtKB-UniRule"/>
</dbReference>
<dbReference type="PIRSF" id="PIRSF009452">
    <property type="entry name" value="MtrA_MtxA"/>
    <property type="match status" value="1"/>
</dbReference>
<evidence type="ECO:0000256" key="9">
    <source>
        <dbReference type="ARBA" id="ARBA00023136"/>
    </source>
</evidence>
<dbReference type="GO" id="GO:0032259">
    <property type="term" value="P:methylation"/>
    <property type="evidence" value="ECO:0007669"/>
    <property type="project" value="UniProtKB-KW"/>
</dbReference>
<evidence type="ECO:0000256" key="7">
    <source>
        <dbReference type="ARBA" id="ARBA00022989"/>
    </source>
</evidence>
<dbReference type="Proteomes" id="UP000033097">
    <property type="component" value="Chromosome"/>
</dbReference>
<dbReference type="NCBIfam" id="TIGR01111">
    <property type="entry name" value="mtrA"/>
    <property type="match status" value="1"/>
</dbReference>
<dbReference type="GO" id="GO:0050897">
    <property type="term" value="F:cobalt ion binding"/>
    <property type="evidence" value="ECO:0007669"/>
    <property type="project" value="InterPro"/>
</dbReference>
<keyword evidence="6 11" id="KW-1278">Translocase</keyword>
<evidence type="ECO:0000256" key="10">
    <source>
        <dbReference type="ARBA" id="ARBA00023285"/>
    </source>
</evidence>
<comment type="subcellular location">
    <subcellularLocation>
        <location evidence="11">Cell membrane</location>
        <topology evidence="11">Single-pass membrane protein</topology>
    </subcellularLocation>
</comment>
<dbReference type="GO" id="GO:0019386">
    <property type="term" value="P:methanogenesis, from carbon dioxide"/>
    <property type="evidence" value="ECO:0007669"/>
    <property type="project" value="UniProtKB-UniRule"/>
</dbReference>
<dbReference type="RefSeq" id="WP_011033489.1">
    <property type="nucleotide sequence ID" value="NZ_CP009512.1"/>
</dbReference>
<dbReference type="InterPro" id="IPR030688">
    <property type="entry name" value="MeTrfase_MtrA/MtxA"/>
</dbReference>
<keyword evidence="9 11" id="KW-0472">Membrane</keyword>
<reference evidence="13 14" key="1">
    <citation type="submission" date="2014-07" db="EMBL/GenBank/DDBJ databases">
        <title>Methanogenic archaea and the global carbon cycle.</title>
        <authorList>
            <person name="Henriksen J.R."/>
            <person name="Luke J."/>
            <person name="Reinhart S."/>
            <person name="Benedict M.N."/>
            <person name="Youngblut N.D."/>
            <person name="Metcalf M.E."/>
            <person name="Whitaker R.J."/>
            <person name="Metcalf W.W."/>
        </authorList>
    </citation>
    <scope>NUCLEOTIDE SEQUENCE [LARGE SCALE GENOMIC DNA]</scope>
    <source>
        <strain evidence="13 14">S-6</strain>
    </source>
</reference>
<proteinExistence type="inferred from homology"/>
<evidence type="ECO:0000313" key="13">
    <source>
        <dbReference type="EMBL" id="AKB66321.1"/>
    </source>
</evidence>
<evidence type="ECO:0000256" key="2">
    <source>
        <dbReference type="ARBA" id="ARBA00022563"/>
    </source>
</evidence>
<keyword evidence="2 11" id="KW-0554">One-carbon metabolism</keyword>
<keyword evidence="3 11" id="KW-0489">Methyltransferase</keyword>
<dbReference type="NCBIfam" id="NF002126">
    <property type="entry name" value="PRK00964.1-4"/>
    <property type="match status" value="1"/>
</dbReference>
<evidence type="ECO:0000256" key="1">
    <source>
        <dbReference type="ARBA" id="ARBA00022475"/>
    </source>
</evidence>
<feature type="binding site" evidence="11">
    <location>
        <position position="85"/>
    </location>
    <ligand>
        <name>5-hydroxybenzimidazolylcob(I)amide</name>
        <dbReference type="ChEBI" id="CHEBI:60494"/>
        <note>cofactor</note>
    </ligand>
</feature>
<dbReference type="EC" id="7.2.1.4" evidence="11 12"/>
<evidence type="ECO:0000256" key="4">
    <source>
        <dbReference type="ARBA" id="ARBA00022679"/>
    </source>
</evidence>
<evidence type="ECO:0000256" key="6">
    <source>
        <dbReference type="ARBA" id="ARBA00022967"/>
    </source>
</evidence>
<dbReference type="HOGENOM" id="CLU_100863_0_0_2"/>
<evidence type="ECO:0000313" key="14">
    <source>
        <dbReference type="Proteomes" id="UP000033097"/>
    </source>
</evidence>
<dbReference type="InterPro" id="IPR005778">
    <property type="entry name" value="MtrA"/>
</dbReference>
<dbReference type="STRING" id="213585.MSMAS_3125"/>
<name>A0A0E3LV33_METMZ</name>
<dbReference type="SMR" id="A0A0E3LV33"/>
<keyword evidence="7 11" id="KW-1133">Transmembrane helix</keyword>
<protein>
    <recommendedName>
        <fullName evidence="11 12">Tetrahydromethanopterin S-methyltransferase subunit A</fullName>
        <ecNumber evidence="11 12">7.2.1.4</ecNumber>
    </recommendedName>
    <alternativeName>
        <fullName evidence="11">N5-methyltetrahydromethanopterin--coenzyme M methyltransferase subunit A</fullName>
    </alternativeName>
</protein>
<dbReference type="AlphaFoldDB" id="A0A0E3LV33"/>
<evidence type="ECO:0000256" key="3">
    <source>
        <dbReference type="ARBA" id="ARBA00022603"/>
    </source>
</evidence>